<comment type="subcellular location">
    <subcellularLocation>
        <location evidence="1">Cell inner membrane</location>
    </subcellularLocation>
</comment>
<keyword evidence="6" id="KW-0997">Cell inner membrane</keyword>
<evidence type="ECO:0000256" key="10">
    <source>
        <dbReference type="ARBA" id="ARBA00030772"/>
    </source>
</evidence>
<dbReference type="AlphaFoldDB" id="A0A4R3I9L8"/>
<proteinExistence type="inferred from homology"/>
<keyword evidence="8" id="KW-0653">Protein transport</keyword>
<dbReference type="Proteomes" id="UP000295793">
    <property type="component" value="Unassembled WGS sequence"/>
</dbReference>
<evidence type="ECO:0000313" key="12">
    <source>
        <dbReference type="Proteomes" id="UP000295793"/>
    </source>
</evidence>
<dbReference type="InterPro" id="IPR022792">
    <property type="entry name" value="T2SS_protein-GspN"/>
</dbReference>
<dbReference type="GO" id="GO:0005886">
    <property type="term" value="C:plasma membrane"/>
    <property type="evidence" value="ECO:0007669"/>
    <property type="project" value="UniProtKB-SubCell"/>
</dbReference>
<reference evidence="11 12" key="1">
    <citation type="submission" date="2019-03" db="EMBL/GenBank/DDBJ databases">
        <title>Genomic Encyclopedia of Archaeal and Bacterial Type Strains, Phase II (KMG-II): from individual species to whole genera.</title>
        <authorList>
            <person name="Goeker M."/>
        </authorList>
    </citation>
    <scope>NUCLEOTIDE SEQUENCE [LARGE SCALE GENOMIC DNA]</scope>
    <source>
        <strain evidence="11 12">DSM 15388</strain>
    </source>
</reference>
<evidence type="ECO:0000256" key="3">
    <source>
        <dbReference type="ARBA" id="ARBA00021563"/>
    </source>
</evidence>
<dbReference type="GO" id="GO:0015628">
    <property type="term" value="P:protein secretion by the type II secretion system"/>
    <property type="evidence" value="ECO:0007669"/>
    <property type="project" value="InterPro"/>
</dbReference>
<dbReference type="OrthoDB" id="7055751at2"/>
<evidence type="ECO:0000256" key="5">
    <source>
        <dbReference type="ARBA" id="ARBA00022475"/>
    </source>
</evidence>
<keyword evidence="12" id="KW-1185">Reference proteome</keyword>
<evidence type="ECO:0000256" key="7">
    <source>
        <dbReference type="ARBA" id="ARBA00022692"/>
    </source>
</evidence>
<accession>A0A4R3I9L8</accession>
<dbReference type="EMBL" id="SLZR01000004">
    <property type="protein sequence ID" value="TCS42080.1"/>
    <property type="molecule type" value="Genomic_DNA"/>
</dbReference>
<keyword evidence="7" id="KW-0812">Transmembrane</keyword>
<sequence>MKLVNFKILALLLVSYLLTLVVTAPLNWWLPHLEPQLKSNGIVLQDSAGTIWQGETNARVDRLGQFHVNWKINAFKLLLLQVPVSFHAYNVDMNVQGELSVSPLGISVRELSGYADDSAFASIAKSYKSELKGRLSIQSFAAKIGWNKSLGPAAGRVTWSGGDLVVPVGNSRKTFEVPMMIAVISSDESGWLAAVQGAEKQTYMEAQLAQDGLATLSVKRQLADDMSLPVPGSGASLLDVTQQVF</sequence>
<comment type="similarity">
    <text evidence="2">Belongs to the GSP N family.</text>
</comment>
<evidence type="ECO:0000256" key="9">
    <source>
        <dbReference type="ARBA" id="ARBA00023136"/>
    </source>
</evidence>
<evidence type="ECO:0000313" key="11">
    <source>
        <dbReference type="EMBL" id="TCS42080.1"/>
    </source>
</evidence>
<dbReference type="GO" id="GO:0015627">
    <property type="term" value="C:type II protein secretion system complex"/>
    <property type="evidence" value="ECO:0007669"/>
    <property type="project" value="InterPro"/>
</dbReference>
<keyword evidence="4" id="KW-0813">Transport</keyword>
<dbReference type="Pfam" id="PF01203">
    <property type="entry name" value="T2SSN"/>
    <property type="match status" value="1"/>
</dbReference>
<name>A0A4R3I9L8_9GAMM</name>
<evidence type="ECO:0000256" key="4">
    <source>
        <dbReference type="ARBA" id="ARBA00022448"/>
    </source>
</evidence>
<evidence type="ECO:0000256" key="8">
    <source>
        <dbReference type="ARBA" id="ARBA00022927"/>
    </source>
</evidence>
<keyword evidence="5" id="KW-1003">Cell membrane</keyword>
<gene>
    <name evidence="11" type="ORF">BCF53_104185</name>
</gene>
<organism evidence="11 12">
    <name type="scientific">Reinekea marinisedimentorum</name>
    <dbReference type="NCBI Taxonomy" id="230495"/>
    <lineage>
        <taxon>Bacteria</taxon>
        <taxon>Pseudomonadati</taxon>
        <taxon>Pseudomonadota</taxon>
        <taxon>Gammaproteobacteria</taxon>
        <taxon>Oceanospirillales</taxon>
        <taxon>Saccharospirillaceae</taxon>
        <taxon>Reinekea</taxon>
    </lineage>
</organism>
<evidence type="ECO:0000256" key="6">
    <source>
        <dbReference type="ARBA" id="ARBA00022519"/>
    </source>
</evidence>
<evidence type="ECO:0000256" key="1">
    <source>
        <dbReference type="ARBA" id="ARBA00004533"/>
    </source>
</evidence>
<comment type="caution">
    <text evidence="11">The sequence shown here is derived from an EMBL/GenBank/DDBJ whole genome shotgun (WGS) entry which is preliminary data.</text>
</comment>
<evidence type="ECO:0000256" key="2">
    <source>
        <dbReference type="ARBA" id="ARBA00007208"/>
    </source>
</evidence>
<dbReference type="RefSeq" id="WP_132700883.1">
    <property type="nucleotide sequence ID" value="NZ_SLZR01000004.1"/>
</dbReference>
<keyword evidence="9" id="KW-0472">Membrane</keyword>
<protein>
    <recommendedName>
        <fullName evidence="3">Type II secretion system protein N</fullName>
    </recommendedName>
    <alternativeName>
        <fullName evidence="10">General secretion pathway protein N</fullName>
    </alternativeName>
</protein>